<keyword evidence="3" id="KW-0808">Transferase</keyword>
<evidence type="ECO:0000313" key="3">
    <source>
        <dbReference type="EMBL" id="PXF40831.1"/>
    </source>
</evidence>
<dbReference type="InterPro" id="IPR016181">
    <property type="entry name" value="Acyl_CoA_acyltransferase"/>
</dbReference>
<dbReference type="PANTHER" id="PTHR45750">
    <property type="entry name" value="GH11602P"/>
    <property type="match status" value="1"/>
</dbReference>
<keyword evidence="4" id="KW-1185">Reference proteome</keyword>
<evidence type="ECO:0000259" key="2">
    <source>
        <dbReference type="PROSITE" id="PS51186"/>
    </source>
</evidence>
<dbReference type="Gene3D" id="3.40.630.30">
    <property type="match status" value="1"/>
</dbReference>
<gene>
    <name evidence="3" type="ORF">BWQ96_09453</name>
</gene>
<dbReference type="InterPro" id="IPR037800">
    <property type="entry name" value="GCN5"/>
</dbReference>
<dbReference type="PANTHER" id="PTHR45750:SF3">
    <property type="entry name" value="HISTONE ACETYLTRANSFERASE"/>
    <property type="match status" value="1"/>
</dbReference>
<keyword evidence="1" id="KW-0539">Nucleus</keyword>
<dbReference type="EMBL" id="NBIV01000258">
    <property type="protein sequence ID" value="PXF40831.1"/>
    <property type="molecule type" value="Genomic_DNA"/>
</dbReference>
<dbReference type="Pfam" id="PF00583">
    <property type="entry name" value="Acetyltransf_1"/>
    <property type="match status" value="1"/>
</dbReference>
<dbReference type="AlphaFoldDB" id="A0A2V3IFJ5"/>
<dbReference type="SUPFAM" id="SSF55729">
    <property type="entry name" value="Acyl-CoA N-acyltransferases (Nat)"/>
    <property type="match status" value="1"/>
</dbReference>
<dbReference type="GO" id="GO:0010484">
    <property type="term" value="F:histone H3 acetyltransferase activity"/>
    <property type="evidence" value="ECO:0007669"/>
    <property type="project" value="TreeGrafter"/>
</dbReference>
<dbReference type="PROSITE" id="PS51186">
    <property type="entry name" value="GNAT"/>
    <property type="match status" value="1"/>
</dbReference>
<reference evidence="3 4" key="1">
    <citation type="journal article" date="2018" name="Mol. Biol. Evol.">
        <title>Analysis of the draft genome of the red seaweed Gracilariopsis chorda provides insights into genome size evolution in Rhodophyta.</title>
        <authorList>
            <person name="Lee J."/>
            <person name="Yang E.C."/>
            <person name="Graf L."/>
            <person name="Yang J.H."/>
            <person name="Qiu H."/>
            <person name="Zel Zion U."/>
            <person name="Chan C.X."/>
            <person name="Stephens T.G."/>
            <person name="Weber A.P.M."/>
            <person name="Boo G.H."/>
            <person name="Boo S.M."/>
            <person name="Kim K.M."/>
            <person name="Shin Y."/>
            <person name="Jung M."/>
            <person name="Lee S.J."/>
            <person name="Yim H.S."/>
            <person name="Lee J.H."/>
            <person name="Bhattacharya D."/>
            <person name="Yoon H.S."/>
        </authorList>
    </citation>
    <scope>NUCLEOTIDE SEQUENCE [LARGE SCALE GENOMIC DNA]</scope>
    <source>
        <strain evidence="3 4">SKKU-2015</strain>
        <tissue evidence="3">Whole body</tissue>
    </source>
</reference>
<accession>A0A2V3IFJ5</accession>
<name>A0A2V3IFJ5_9FLOR</name>
<sequence>MSSAYVTRLLFDPNHESFIVVKTTLGEYEVVDECCYRSFLERRFTEIAFLAVWGTQQVRGYGARLMDYNKERVNQPRLTHVLTCTDNNAVPYFAKQGFNTEISLPQHRWHSYVKAYDGVTLMECVLLSQFNYLNVPMLLKAQTMGVVENLKQVSASHIVHPGLDGRSKKGICVRDIAGLRHQAGFERHQRRNSEQERAEKHVHHAHLQRVLEELKKHECVWPFLCPVDTEDTGADD</sequence>
<evidence type="ECO:0000313" key="4">
    <source>
        <dbReference type="Proteomes" id="UP000247409"/>
    </source>
</evidence>
<dbReference type="STRING" id="448386.A0A2V3IFJ5"/>
<proteinExistence type="predicted"/>
<feature type="domain" description="N-acetyltransferase" evidence="2">
    <location>
        <begin position="1"/>
        <end position="119"/>
    </location>
</feature>
<dbReference type="OrthoDB" id="1937912at2759"/>
<organism evidence="3 4">
    <name type="scientific">Gracilariopsis chorda</name>
    <dbReference type="NCBI Taxonomy" id="448386"/>
    <lineage>
        <taxon>Eukaryota</taxon>
        <taxon>Rhodophyta</taxon>
        <taxon>Florideophyceae</taxon>
        <taxon>Rhodymeniophycidae</taxon>
        <taxon>Gracilariales</taxon>
        <taxon>Gracilariaceae</taxon>
        <taxon>Gracilariopsis</taxon>
    </lineage>
</organism>
<comment type="caution">
    <text evidence="3">The sequence shown here is derived from an EMBL/GenBank/DDBJ whole genome shotgun (WGS) entry which is preliminary data.</text>
</comment>
<dbReference type="Proteomes" id="UP000247409">
    <property type="component" value="Unassembled WGS sequence"/>
</dbReference>
<dbReference type="GO" id="GO:0000123">
    <property type="term" value="C:histone acetyltransferase complex"/>
    <property type="evidence" value="ECO:0007669"/>
    <property type="project" value="TreeGrafter"/>
</dbReference>
<evidence type="ECO:0000256" key="1">
    <source>
        <dbReference type="ARBA" id="ARBA00023242"/>
    </source>
</evidence>
<dbReference type="GO" id="GO:0045944">
    <property type="term" value="P:positive regulation of transcription by RNA polymerase II"/>
    <property type="evidence" value="ECO:0007669"/>
    <property type="project" value="TreeGrafter"/>
</dbReference>
<dbReference type="InterPro" id="IPR000182">
    <property type="entry name" value="GNAT_dom"/>
</dbReference>
<protein>
    <submittedName>
        <fullName evidence="3">Histone acetyltransferase GCN5</fullName>
    </submittedName>
</protein>